<evidence type="ECO:0000256" key="2">
    <source>
        <dbReference type="ARBA" id="ARBA00023125"/>
    </source>
</evidence>
<gene>
    <name evidence="5" type="ORF">METZ01_LOCUS152342</name>
</gene>
<evidence type="ECO:0000313" key="5">
    <source>
        <dbReference type="EMBL" id="SVA99488.1"/>
    </source>
</evidence>
<dbReference type="PANTHER" id="PTHR42963">
    <property type="entry name" value="CHROMOSOME PARTITION PROTEIN MUKB"/>
    <property type="match status" value="1"/>
</dbReference>
<keyword evidence="3" id="KW-0175">Coiled coil</keyword>
<dbReference type="InterPro" id="IPR027417">
    <property type="entry name" value="P-loop_NTPase"/>
</dbReference>
<dbReference type="GO" id="GO:0005737">
    <property type="term" value="C:cytoplasm"/>
    <property type="evidence" value="ECO:0007669"/>
    <property type="project" value="TreeGrafter"/>
</dbReference>
<evidence type="ECO:0000256" key="1">
    <source>
        <dbReference type="ARBA" id="ARBA00022490"/>
    </source>
</evidence>
<keyword evidence="1" id="KW-0963">Cytoplasm</keyword>
<feature type="coiled-coil region" evidence="3">
    <location>
        <begin position="269"/>
        <end position="338"/>
    </location>
</feature>
<proteinExistence type="predicted"/>
<dbReference type="GO" id="GO:0003677">
    <property type="term" value="F:DNA binding"/>
    <property type="evidence" value="ECO:0007669"/>
    <property type="project" value="UniProtKB-KW"/>
</dbReference>
<organism evidence="5">
    <name type="scientific">marine metagenome</name>
    <dbReference type="NCBI Taxonomy" id="408172"/>
    <lineage>
        <taxon>unclassified sequences</taxon>
        <taxon>metagenomes</taxon>
        <taxon>ecological metagenomes</taxon>
    </lineage>
</organism>
<feature type="coiled-coil region" evidence="3">
    <location>
        <begin position="188"/>
        <end position="215"/>
    </location>
</feature>
<keyword evidence="2" id="KW-0238">DNA-binding</keyword>
<dbReference type="Pfam" id="PF02463">
    <property type="entry name" value="SMC_N"/>
    <property type="match status" value="1"/>
</dbReference>
<feature type="coiled-coil region" evidence="3">
    <location>
        <begin position="409"/>
        <end position="478"/>
    </location>
</feature>
<name>A0A382AD60_9ZZZZ</name>
<dbReference type="PANTHER" id="PTHR42963:SF1">
    <property type="entry name" value="DUF4476 DOMAIN-CONTAINING PROTEIN"/>
    <property type="match status" value="1"/>
</dbReference>
<feature type="domain" description="RecF/RecN/SMC N-terminal" evidence="4">
    <location>
        <begin position="2"/>
        <end position="137"/>
    </location>
</feature>
<evidence type="ECO:0000256" key="3">
    <source>
        <dbReference type="SAM" id="Coils"/>
    </source>
</evidence>
<dbReference type="InterPro" id="IPR003395">
    <property type="entry name" value="RecF/RecN/SMC_N"/>
</dbReference>
<sequence length="491" mass="56922">MYISELKIHGFKSFANKEVMKLGEGITTVVGPNGCGKTNIVDAIRWVLGEQKYSILRSGKMEDVIFNGSESLKPLGVCEVALTVHNNAGKLPVEYNDIEIARRVYRNGESEYYLNRTLCRLKDINDLFVDTGMGADAYSVIELKMIEQILSENGDDRRRMFEEAAGINKYRAQRKSTLKRFEATRVDIERINDIMAEVEQKVHHLSLQLKRFKRHSSLTEKLEDCDIQLAYLQIDRYQKVLEPLRAKIQDYRHVRESKTAESSIHDKELERYRDTYKNQEAELNEMQSFMDEFNEKRESLRQNILVWTEQGRGALLTVDRLKRESKSNSNKIESLKQLSLDFDSEMSDLGPTIDAKIEMHKTEKNAFEQVEATYQSTVEALDQIQNDRWELQRKLADDRSMFERTKVLVEENESSIKKLRDLITDQKKEKIKLSSVHGKLDQELKKVNTNLDLAKNDLGKAETRLKTLKDEKYALSEEKYAVSAQLKSLRG</sequence>
<dbReference type="Gene3D" id="3.40.50.300">
    <property type="entry name" value="P-loop containing nucleotide triphosphate hydrolases"/>
    <property type="match status" value="1"/>
</dbReference>
<dbReference type="InterPro" id="IPR050308">
    <property type="entry name" value="MukB/SMC"/>
</dbReference>
<dbReference type="EMBL" id="UINC01024906">
    <property type="protein sequence ID" value="SVA99488.1"/>
    <property type="molecule type" value="Genomic_DNA"/>
</dbReference>
<dbReference type="SUPFAM" id="SSF52540">
    <property type="entry name" value="P-loop containing nucleoside triphosphate hydrolases"/>
    <property type="match status" value="1"/>
</dbReference>
<protein>
    <recommendedName>
        <fullName evidence="4">RecF/RecN/SMC N-terminal domain-containing protein</fullName>
    </recommendedName>
</protein>
<feature type="non-terminal residue" evidence="5">
    <location>
        <position position="491"/>
    </location>
</feature>
<reference evidence="5" key="1">
    <citation type="submission" date="2018-05" db="EMBL/GenBank/DDBJ databases">
        <authorList>
            <person name="Lanie J.A."/>
            <person name="Ng W.-L."/>
            <person name="Kazmierczak K.M."/>
            <person name="Andrzejewski T.M."/>
            <person name="Davidsen T.M."/>
            <person name="Wayne K.J."/>
            <person name="Tettelin H."/>
            <person name="Glass J.I."/>
            <person name="Rusch D."/>
            <person name="Podicherti R."/>
            <person name="Tsui H.-C.T."/>
            <person name="Winkler M.E."/>
        </authorList>
    </citation>
    <scope>NUCLEOTIDE SEQUENCE</scope>
</reference>
<accession>A0A382AD60</accession>
<dbReference type="AlphaFoldDB" id="A0A382AD60"/>
<evidence type="ECO:0000259" key="4">
    <source>
        <dbReference type="Pfam" id="PF02463"/>
    </source>
</evidence>